<sequence>MRVGITIQGEKLAKARLAAIGRELEPDLRGAMNTTIRWARRDEYIKELRKLFPDRGFLMQRMKVKLAGTRRMNARLIPSSSAVYVAERDGWSWRAVPGHRNRARIFVPDLMGQKLAAGFVNARSQNRAPLSTRSSKARVLKKPPKVAGSHYVYPTGLGPAMGPSVAYYFKRLSTLQRIRRINARLQNELERRVRRREAAARR</sequence>
<accession>A0AAU7Y521</accession>
<proteinExistence type="predicted"/>
<evidence type="ECO:0000256" key="1">
    <source>
        <dbReference type="SAM" id="Coils"/>
    </source>
</evidence>
<gene>
    <name evidence="2" type="ORF">ABS648_03410</name>
</gene>
<evidence type="ECO:0000313" key="2">
    <source>
        <dbReference type="EMBL" id="XBY64827.1"/>
    </source>
</evidence>
<organism evidence="2">
    <name type="scientific">Pseudomonas solani</name>
    <dbReference type="NCBI Taxonomy" id="2731552"/>
    <lineage>
        <taxon>Bacteria</taxon>
        <taxon>Pseudomonadati</taxon>
        <taxon>Pseudomonadota</taxon>
        <taxon>Gammaproteobacteria</taxon>
        <taxon>Pseudomonadales</taxon>
        <taxon>Pseudomonadaceae</taxon>
        <taxon>Pseudomonas</taxon>
    </lineage>
</organism>
<name>A0AAU7Y521_9PSED</name>
<protein>
    <submittedName>
        <fullName evidence="2">Uncharacterized protein</fullName>
    </submittedName>
</protein>
<dbReference type="EMBL" id="CP158373">
    <property type="protein sequence ID" value="XBY64827.1"/>
    <property type="molecule type" value="Genomic_DNA"/>
</dbReference>
<keyword evidence="1" id="KW-0175">Coiled coil</keyword>
<dbReference type="AlphaFoldDB" id="A0AAU7Y521"/>
<dbReference type="RefSeq" id="WP_350447616.1">
    <property type="nucleotide sequence ID" value="NZ_CP158373.1"/>
</dbReference>
<reference evidence="2" key="1">
    <citation type="submission" date="2023-08" db="EMBL/GenBank/DDBJ databases">
        <title>Increased levels of nutrients transform a symbiont into a lethal pathobiont.</title>
        <authorList>
            <person name="Lachnit T."/>
            <person name="Ulrich L."/>
            <person name="Willmer F.M."/>
            <person name="Hasenbein T."/>
            <person name="Steiner L.X."/>
            <person name="Wolters M."/>
            <person name="Herbst E.M."/>
            <person name="Deines P."/>
        </authorList>
    </citation>
    <scope>NUCLEOTIDE SEQUENCE</scope>
    <source>
        <strain evidence="2">T3</strain>
    </source>
</reference>
<feature type="coiled-coil region" evidence="1">
    <location>
        <begin position="175"/>
        <end position="202"/>
    </location>
</feature>